<dbReference type="GO" id="GO:1990429">
    <property type="term" value="C:peroxisomal importomer complex"/>
    <property type="evidence" value="ECO:0007669"/>
    <property type="project" value="TreeGrafter"/>
</dbReference>
<evidence type="ECO:0000256" key="13">
    <source>
        <dbReference type="ARBA" id="ARBA00065871"/>
    </source>
</evidence>
<feature type="compositionally biased region" description="Polar residues" evidence="15">
    <location>
        <begin position="58"/>
        <end position="75"/>
    </location>
</feature>
<evidence type="ECO:0000256" key="2">
    <source>
        <dbReference type="ARBA" id="ARBA00006033"/>
    </source>
</evidence>
<evidence type="ECO:0000256" key="6">
    <source>
        <dbReference type="ARBA" id="ARBA00022927"/>
    </source>
</evidence>
<evidence type="ECO:0000256" key="9">
    <source>
        <dbReference type="ARBA" id="ARBA00023136"/>
    </source>
</evidence>
<evidence type="ECO:0000256" key="10">
    <source>
        <dbReference type="ARBA" id="ARBA00023140"/>
    </source>
</evidence>
<feature type="transmembrane region" description="Helical" evidence="16">
    <location>
        <begin position="271"/>
        <end position="290"/>
    </location>
</feature>
<evidence type="ECO:0000313" key="19">
    <source>
        <dbReference type="Proteomes" id="UP000189911"/>
    </source>
</evidence>
<keyword evidence="4" id="KW-0813">Transport</keyword>
<dbReference type="InterPro" id="IPR036028">
    <property type="entry name" value="SH3-like_dom_sf"/>
</dbReference>
<accession>A0A1G4JYK1</accession>
<evidence type="ECO:0000256" key="5">
    <source>
        <dbReference type="ARBA" id="ARBA00022692"/>
    </source>
</evidence>
<dbReference type="Gene3D" id="2.30.30.40">
    <property type="entry name" value="SH3 Domains"/>
    <property type="match status" value="1"/>
</dbReference>
<keyword evidence="6" id="KW-0653">Protein transport</keyword>
<comment type="subcellular location">
    <subcellularLocation>
        <location evidence="1">Peroxisome membrane</location>
        <topology evidence="1">Single-pass membrane protein</topology>
    </subcellularLocation>
</comment>
<reference evidence="19" key="1">
    <citation type="submission" date="2016-03" db="EMBL/GenBank/DDBJ databases">
        <authorList>
            <person name="Devillers Hugo."/>
        </authorList>
    </citation>
    <scope>NUCLEOTIDE SEQUENCE [LARGE SCALE GENOMIC DNA]</scope>
</reference>
<keyword evidence="5 16" id="KW-0812">Transmembrane</keyword>
<feature type="domain" description="SH3" evidence="17">
    <location>
        <begin position="322"/>
        <end position="388"/>
    </location>
</feature>
<keyword evidence="10" id="KW-0576">Peroxisome</keyword>
<keyword evidence="7 16" id="KW-1133">Transmembrane helix</keyword>
<keyword evidence="3 14" id="KW-0728">SH3 domain</keyword>
<dbReference type="AlphaFoldDB" id="A0A1G4JYK1"/>
<dbReference type="GO" id="GO:0016560">
    <property type="term" value="P:protein import into peroxisome matrix, docking"/>
    <property type="evidence" value="ECO:0007669"/>
    <property type="project" value="InterPro"/>
</dbReference>
<dbReference type="PRINTS" id="PR00452">
    <property type="entry name" value="SH3DOMAIN"/>
</dbReference>
<keyword evidence="19" id="KW-1185">Reference proteome</keyword>
<feature type="compositionally biased region" description="Basic residues" evidence="15">
    <location>
        <begin position="1"/>
        <end position="10"/>
    </location>
</feature>
<evidence type="ECO:0000256" key="14">
    <source>
        <dbReference type="PROSITE-ProRule" id="PRU00192"/>
    </source>
</evidence>
<evidence type="ECO:0000256" key="8">
    <source>
        <dbReference type="ARBA" id="ARBA00023010"/>
    </source>
</evidence>
<evidence type="ECO:0000256" key="15">
    <source>
        <dbReference type="SAM" id="MobiDB-lite"/>
    </source>
</evidence>
<sequence>MSSSVKKPRAKPWESQPLDATTVIDNAIVGPTKSNNIRTENPGEDAVPEIPQRPETLGSDNGNNVRNGLGNQNSFYGQNGGSMNGGFGGSPYGGGLGSIYGAGGGYGSMYGGGYNSMYGGAGGGYGSMMGGYGTGNMYGMGGMGGMGGMNNGGPQSLTESTQATFQLIESLIGAVAGFAQMLEATYMATHNSFFTMVSMAEQISSLKEMLGSIFGIFAAMKMLKRLLYKVSNGKLGSAPRKAISSGPKSKMAKDFEKYQDLEREKRGKRRISWKPLVIFLAAVFGFPFLLRKFIAKLAEIQQRKLGNSGAVTSALPLGLDPRNLEFARAIFDFTPEDPQVEVLLKKGDLMAVISKTDALGRASEWWKVRTKKGDVGYVPYNYLELIRRKAAPAAAAVEQAEDNDQ</sequence>
<evidence type="ECO:0000256" key="12">
    <source>
        <dbReference type="ARBA" id="ARBA00034535"/>
    </source>
</evidence>
<dbReference type="SMART" id="SM00326">
    <property type="entry name" value="SH3"/>
    <property type="match status" value="1"/>
</dbReference>
<dbReference type="PANTHER" id="PTHR19332:SF1">
    <property type="entry name" value="PEROXISOMAL MEMBRANE PROTEIN PEX13"/>
    <property type="match status" value="1"/>
</dbReference>
<keyword evidence="8" id="KW-0811">Translocation</keyword>
<dbReference type="FunFam" id="2.30.30.40:FF:000128">
    <property type="entry name" value="Peroxisomal membrane protein (Pex13)"/>
    <property type="match status" value="1"/>
</dbReference>
<organism evidence="18 19">
    <name type="scientific">Lachancea nothofagi CBS 11611</name>
    <dbReference type="NCBI Taxonomy" id="1266666"/>
    <lineage>
        <taxon>Eukaryota</taxon>
        <taxon>Fungi</taxon>
        <taxon>Dikarya</taxon>
        <taxon>Ascomycota</taxon>
        <taxon>Saccharomycotina</taxon>
        <taxon>Saccharomycetes</taxon>
        <taxon>Saccharomycetales</taxon>
        <taxon>Saccharomycetaceae</taxon>
        <taxon>Lachancea</taxon>
    </lineage>
</organism>
<evidence type="ECO:0000256" key="7">
    <source>
        <dbReference type="ARBA" id="ARBA00022989"/>
    </source>
</evidence>
<dbReference type="SUPFAM" id="SSF50044">
    <property type="entry name" value="SH3-domain"/>
    <property type="match status" value="1"/>
</dbReference>
<evidence type="ECO:0000256" key="11">
    <source>
        <dbReference type="ARBA" id="ARBA00029693"/>
    </source>
</evidence>
<dbReference type="GO" id="GO:0005778">
    <property type="term" value="C:peroxisomal membrane"/>
    <property type="evidence" value="ECO:0007669"/>
    <property type="project" value="UniProtKB-SubCell"/>
</dbReference>
<evidence type="ECO:0000256" key="1">
    <source>
        <dbReference type="ARBA" id="ARBA00004549"/>
    </source>
</evidence>
<evidence type="ECO:0000256" key="16">
    <source>
        <dbReference type="SAM" id="Phobius"/>
    </source>
</evidence>
<dbReference type="Pfam" id="PF04088">
    <property type="entry name" value="Peroxin-13_N"/>
    <property type="match status" value="1"/>
</dbReference>
<dbReference type="InterPro" id="IPR001452">
    <property type="entry name" value="SH3_domain"/>
</dbReference>
<dbReference type="PANTHER" id="PTHR19332">
    <property type="entry name" value="PEROXISOMAL MEMBRANE PROTEIN PEX13"/>
    <property type="match status" value="1"/>
</dbReference>
<name>A0A1G4JYK1_9SACH</name>
<comment type="similarity">
    <text evidence="2">Belongs to the peroxin-13 family.</text>
</comment>
<dbReference type="OrthoDB" id="10037838at2759"/>
<proteinExistence type="inferred from homology"/>
<dbReference type="InterPro" id="IPR035463">
    <property type="entry name" value="Pex13"/>
</dbReference>
<comment type="subunit">
    <text evidence="13">Interacts (via SH3 domain) with PEX14 (via SH3-binding motif); forming the PEX13-PEX14 docking complex.</text>
</comment>
<dbReference type="InterPro" id="IPR007223">
    <property type="entry name" value="Peroxin-13_N"/>
</dbReference>
<dbReference type="EMBL" id="LT598451">
    <property type="protein sequence ID" value="SCU96265.1"/>
    <property type="molecule type" value="Genomic_DNA"/>
</dbReference>
<dbReference type="PROSITE" id="PS50002">
    <property type="entry name" value="SH3"/>
    <property type="match status" value="1"/>
</dbReference>
<feature type="region of interest" description="Disordered" evidence="15">
    <location>
        <begin position="1"/>
        <end position="77"/>
    </location>
</feature>
<dbReference type="Pfam" id="PF07653">
    <property type="entry name" value="SH3_2"/>
    <property type="match status" value="1"/>
</dbReference>
<evidence type="ECO:0000256" key="3">
    <source>
        <dbReference type="ARBA" id="ARBA00022443"/>
    </source>
</evidence>
<dbReference type="Proteomes" id="UP000189911">
    <property type="component" value="Chromosome E"/>
</dbReference>
<evidence type="ECO:0000256" key="4">
    <source>
        <dbReference type="ARBA" id="ARBA00022448"/>
    </source>
</evidence>
<dbReference type="CDD" id="cd11771">
    <property type="entry name" value="SH3_Pex13p_fungal"/>
    <property type="match status" value="1"/>
</dbReference>
<keyword evidence="9 16" id="KW-0472">Membrane</keyword>
<gene>
    <name evidence="18" type="ORF">LANO_0E13014G</name>
</gene>
<evidence type="ECO:0000313" key="18">
    <source>
        <dbReference type="EMBL" id="SCU96265.1"/>
    </source>
</evidence>
<evidence type="ECO:0000259" key="17">
    <source>
        <dbReference type="PROSITE" id="PS50002"/>
    </source>
</evidence>
<protein>
    <recommendedName>
        <fullName evidence="12">Peroxisomal membrane protein PEX13</fullName>
    </recommendedName>
    <alternativeName>
        <fullName evidence="11">Peroxin-13</fullName>
    </alternativeName>
</protein>